<dbReference type="Proteomes" id="UP000005234">
    <property type="component" value="Chromosome"/>
</dbReference>
<keyword evidence="2" id="KW-1185">Reference proteome</keyword>
<evidence type="ECO:0000313" key="2">
    <source>
        <dbReference type="Proteomes" id="UP000005234"/>
    </source>
</evidence>
<proteinExistence type="predicted"/>
<dbReference type="STRING" id="767434.Fraau_2648"/>
<dbReference type="EMBL" id="CP003350">
    <property type="protein sequence ID" value="AFC86991.1"/>
    <property type="molecule type" value="Genomic_DNA"/>
</dbReference>
<dbReference type="KEGG" id="fau:Fraau_2648"/>
<sequence length="54" mass="5718">MRPVVCLELSPAAGLPGVGPLKMNGRCSYRDPWGGSGSVAMVIELRYGWARSAP</sequence>
<organism evidence="1 2">
    <name type="scientific">Frateuria aurantia (strain ATCC 33424 / DSM 6220 / KCTC 2777 / LMG 1558 / NBRC 3245 / NCIMB 13370)</name>
    <name type="common">Acetobacter aurantius</name>
    <dbReference type="NCBI Taxonomy" id="767434"/>
    <lineage>
        <taxon>Bacteria</taxon>
        <taxon>Pseudomonadati</taxon>
        <taxon>Pseudomonadota</taxon>
        <taxon>Gammaproteobacteria</taxon>
        <taxon>Lysobacterales</taxon>
        <taxon>Rhodanobacteraceae</taxon>
        <taxon>Frateuria</taxon>
    </lineage>
</organism>
<evidence type="ECO:0000313" key="1">
    <source>
        <dbReference type="EMBL" id="AFC86991.1"/>
    </source>
</evidence>
<accession>H8KYW1</accession>
<gene>
    <name evidence="1" type="ordered locus">Fraau_2648</name>
</gene>
<reference evidence="1" key="1">
    <citation type="submission" date="2012-02" db="EMBL/GenBank/DDBJ databases">
        <title>The complete genome of Frateuria aurantia DSM 6220.</title>
        <authorList>
            <consortium name="US DOE Joint Genome Institute (JGI-PGF)"/>
            <person name="Lucas S."/>
            <person name="Copeland A."/>
            <person name="Lapidus A."/>
            <person name="Glavina del Rio T."/>
            <person name="Dalin E."/>
            <person name="Tice H."/>
            <person name="Bruce D."/>
            <person name="Goodwin L."/>
            <person name="Pitluck S."/>
            <person name="Peters L."/>
            <person name="Ovchinnikova G."/>
            <person name="Teshima H."/>
            <person name="Kyrpides N."/>
            <person name="Mavromatis K."/>
            <person name="Ivanova N."/>
            <person name="Brettin T."/>
            <person name="Detter J.C."/>
            <person name="Han C."/>
            <person name="Larimer F."/>
            <person name="Land M."/>
            <person name="Hauser L."/>
            <person name="Markowitz V."/>
            <person name="Cheng J.-F."/>
            <person name="Hugenholtz P."/>
            <person name="Woyke T."/>
            <person name="Wu D."/>
            <person name="Brambilla E."/>
            <person name="Klenk H.-P."/>
            <person name="Eisen J.A."/>
        </authorList>
    </citation>
    <scope>NUCLEOTIDE SEQUENCE</scope>
    <source>
        <strain evidence="1">DSM 6220</strain>
    </source>
</reference>
<dbReference type="HOGENOM" id="CLU_3043662_0_0_6"/>
<dbReference type="RefSeq" id="WP_014403994.1">
    <property type="nucleotide sequence ID" value="NC_017033.1"/>
</dbReference>
<protein>
    <submittedName>
        <fullName evidence="1">Uncharacterized protein</fullName>
    </submittedName>
</protein>
<dbReference type="AlphaFoldDB" id="H8KYW1"/>
<name>H8KYW1_FRAAD</name>